<dbReference type="Pfam" id="PF24539">
    <property type="entry name" value="DUF7600"/>
    <property type="match status" value="1"/>
</dbReference>
<accession>A0AAJ0M7A0</accession>
<organism evidence="3 4">
    <name type="scientific">Chaetomium strumarium</name>
    <dbReference type="NCBI Taxonomy" id="1170767"/>
    <lineage>
        <taxon>Eukaryota</taxon>
        <taxon>Fungi</taxon>
        <taxon>Dikarya</taxon>
        <taxon>Ascomycota</taxon>
        <taxon>Pezizomycotina</taxon>
        <taxon>Sordariomycetes</taxon>
        <taxon>Sordariomycetidae</taxon>
        <taxon>Sordariales</taxon>
        <taxon>Chaetomiaceae</taxon>
        <taxon>Chaetomium</taxon>
    </lineage>
</organism>
<name>A0AAJ0M7A0_9PEZI</name>
<dbReference type="InterPro" id="IPR056021">
    <property type="entry name" value="DUF7600"/>
</dbReference>
<comment type="caution">
    <text evidence="3">The sequence shown here is derived from an EMBL/GenBank/DDBJ whole genome shotgun (WGS) entry which is preliminary data.</text>
</comment>
<feature type="compositionally biased region" description="Basic and acidic residues" evidence="1">
    <location>
        <begin position="236"/>
        <end position="252"/>
    </location>
</feature>
<reference evidence="3" key="1">
    <citation type="journal article" date="2023" name="Mol. Phylogenet. Evol.">
        <title>Genome-scale phylogeny and comparative genomics of the fungal order Sordariales.</title>
        <authorList>
            <person name="Hensen N."/>
            <person name="Bonometti L."/>
            <person name="Westerberg I."/>
            <person name="Brannstrom I.O."/>
            <person name="Guillou S."/>
            <person name="Cros-Aarteil S."/>
            <person name="Calhoun S."/>
            <person name="Haridas S."/>
            <person name="Kuo A."/>
            <person name="Mondo S."/>
            <person name="Pangilinan J."/>
            <person name="Riley R."/>
            <person name="LaButti K."/>
            <person name="Andreopoulos B."/>
            <person name="Lipzen A."/>
            <person name="Chen C."/>
            <person name="Yan M."/>
            <person name="Daum C."/>
            <person name="Ng V."/>
            <person name="Clum A."/>
            <person name="Steindorff A."/>
            <person name="Ohm R.A."/>
            <person name="Martin F."/>
            <person name="Silar P."/>
            <person name="Natvig D.O."/>
            <person name="Lalanne C."/>
            <person name="Gautier V."/>
            <person name="Ament-Velasquez S.L."/>
            <person name="Kruys A."/>
            <person name="Hutchinson M.I."/>
            <person name="Powell A.J."/>
            <person name="Barry K."/>
            <person name="Miller A.N."/>
            <person name="Grigoriev I.V."/>
            <person name="Debuchy R."/>
            <person name="Gladieux P."/>
            <person name="Hiltunen Thoren M."/>
            <person name="Johannesson H."/>
        </authorList>
    </citation>
    <scope>NUCLEOTIDE SEQUENCE</scope>
    <source>
        <strain evidence="3">CBS 333.67</strain>
    </source>
</reference>
<dbReference type="RefSeq" id="XP_062727453.1">
    <property type="nucleotide sequence ID" value="XM_062870217.1"/>
</dbReference>
<reference evidence="3" key="2">
    <citation type="submission" date="2023-06" db="EMBL/GenBank/DDBJ databases">
        <authorList>
            <consortium name="Lawrence Berkeley National Laboratory"/>
            <person name="Mondo S.J."/>
            <person name="Hensen N."/>
            <person name="Bonometti L."/>
            <person name="Westerberg I."/>
            <person name="Brannstrom I.O."/>
            <person name="Guillou S."/>
            <person name="Cros-Aarteil S."/>
            <person name="Calhoun S."/>
            <person name="Haridas S."/>
            <person name="Kuo A."/>
            <person name="Pangilinan J."/>
            <person name="Riley R."/>
            <person name="Labutti K."/>
            <person name="Andreopoulos B."/>
            <person name="Lipzen A."/>
            <person name="Chen C."/>
            <person name="Yanf M."/>
            <person name="Daum C."/>
            <person name="Ng V."/>
            <person name="Clum A."/>
            <person name="Steindorff A."/>
            <person name="Ohm R."/>
            <person name="Martin F."/>
            <person name="Silar P."/>
            <person name="Natvig D."/>
            <person name="Lalanne C."/>
            <person name="Gautier V."/>
            <person name="Ament-Velasquez S.L."/>
            <person name="Kruys A."/>
            <person name="Hutchinson M.I."/>
            <person name="Powell A.J."/>
            <person name="Barry K."/>
            <person name="Miller A.N."/>
            <person name="Grigoriev I.V."/>
            <person name="Debuchy R."/>
            <person name="Gladieux P."/>
            <person name="Thoren M.H."/>
            <person name="Johannesson H."/>
        </authorList>
    </citation>
    <scope>NUCLEOTIDE SEQUENCE</scope>
    <source>
        <strain evidence="3">CBS 333.67</strain>
    </source>
</reference>
<dbReference type="GeneID" id="87889046"/>
<dbReference type="InterPro" id="IPR036047">
    <property type="entry name" value="F-box-like_dom_sf"/>
</dbReference>
<feature type="domain" description="DUF7600" evidence="2">
    <location>
        <begin position="248"/>
        <end position="366"/>
    </location>
</feature>
<evidence type="ECO:0000313" key="3">
    <source>
        <dbReference type="EMBL" id="KAK3311673.1"/>
    </source>
</evidence>
<feature type="region of interest" description="Disordered" evidence="1">
    <location>
        <begin position="235"/>
        <end position="255"/>
    </location>
</feature>
<evidence type="ECO:0000313" key="4">
    <source>
        <dbReference type="Proteomes" id="UP001273166"/>
    </source>
</evidence>
<dbReference type="EMBL" id="JAUDZG010000001">
    <property type="protein sequence ID" value="KAK3311673.1"/>
    <property type="molecule type" value="Genomic_DNA"/>
</dbReference>
<proteinExistence type="predicted"/>
<gene>
    <name evidence="3" type="ORF">B0T15DRAFT_549385</name>
</gene>
<dbReference type="AlphaFoldDB" id="A0AAJ0M7A0"/>
<protein>
    <recommendedName>
        <fullName evidence="2">DUF7600 domain-containing protein</fullName>
    </recommendedName>
</protein>
<dbReference type="Proteomes" id="UP001273166">
    <property type="component" value="Unassembled WGS sequence"/>
</dbReference>
<evidence type="ECO:0000256" key="1">
    <source>
        <dbReference type="SAM" id="MobiDB-lite"/>
    </source>
</evidence>
<evidence type="ECO:0000259" key="2">
    <source>
        <dbReference type="Pfam" id="PF24539"/>
    </source>
</evidence>
<dbReference type="SUPFAM" id="SSF81383">
    <property type="entry name" value="F-box domain"/>
    <property type="match status" value="1"/>
</dbReference>
<sequence>MQRRYQPFSRDRRGIIIHDACWILLEEALRPAPVPLQRLLEVCNSLPIPCRCNALAWVYKLGGTAAAGHRDPFFGTNPWQVPEVNIILAEDPEQPPMFQQTASSFHTLSIDCFVSLPQELCAPTAMHLPTADVLRAHLASRAFWPIFHSQQFWASRFKYSPDRSWLFEARSSPPSDWRWLYGRINNAFIGPGLRNRRRIWGLLQEVPPILALAWNELPPVLPTIWSPDPGLSPVDNRVEAAEPHRDTSKSTSDDFSNSCRIFRTQTIAVPAQLARISAHTFAFGDEEYIVGMSLTIKAGDTLCLGYRSPSAHSVELSEIWGLRLAMGPRGLRVLQCITGQADSESPWLGSPDDIPLTERLVAADRIGCKMVSIGAYPGSRHCTEVLEHGSRLRASGLWYPTIPPRNLCLNEESFPLLELYATGYKPLFGCHFGGPGGKYLPHMTGIWATSSIGGILRIQFRFDKEVRAECRSFGRLKEKDEEAVVDISIDGPGGERIEAIRLHNLSEADEFQRTSEFLGHRLGDYYHN</sequence>
<keyword evidence="4" id="KW-1185">Reference proteome</keyword>